<evidence type="ECO:0000313" key="2">
    <source>
        <dbReference type="Proteomes" id="UP000660454"/>
    </source>
</evidence>
<organism evidence="1 2">
    <name type="scientific">Microbispora siamensis</name>
    <dbReference type="NCBI Taxonomy" id="564413"/>
    <lineage>
        <taxon>Bacteria</taxon>
        <taxon>Bacillati</taxon>
        <taxon>Actinomycetota</taxon>
        <taxon>Actinomycetes</taxon>
        <taxon>Streptosporangiales</taxon>
        <taxon>Streptosporangiaceae</taxon>
        <taxon>Microbispora</taxon>
    </lineage>
</organism>
<sequence>MAVPHGQSLAGPVVVDPELLQELEQVVEEEKGLRQRATQVATTEVDAMKTGTGTGLKPYADVCGCGVVHG</sequence>
<gene>
    <name evidence="1" type="ORF">Msi02_49480</name>
</gene>
<dbReference type="EMBL" id="BOOF01000029">
    <property type="protein sequence ID" value="GIH64131.1"/>
    <property type="molecule type" value="Genomic_DNA"/>
</dbReference>
<comment type="caution">
    <text evidence="1">The sequence shown here is derived from an EMBL/GenBank/DDBJ whole genome shotgun (WGS) entry which is preliminary data.</text>
</comment>
<proteinExistence type="predicted"/>
<reference evidence="1 2" key="1">
    <citation type="submission" date="2021-01" db="EMBL/GenBank/DDBJ databases">
        <title>Whole genome shotgun sequence of Microbispora siamensis NBRC 104113.</title>
        <authorList>
            <person name="Komaki H."/>
            <person name="Tamura T."/>
        </authorList>
    </citation>
    <scope>NUCLEOTIDE SEQUENCE [LARGE SCALE GENOMIC DNA]</scope>
    <source>
        <strain evidence="1 2">NBRC 104113</strain>
    </source>
</reference>
<protein>
    <submittedName>
        <fullName evidence="1">Uncharacterized protein</fullName>
    </submittedName>
</protein>
<accession>A0ABQ4GRS8</accession>
<dbReference type="Proteomes" id="UP000660454">
    <property type="component" value="Unassembled WGS sequence"/>
</dbReference>
<keyword evidence="2" id="KW-1185">Reference proteome</keyword>
<name>A0ABQ4GRS8_9ACTN</name>
<evidence type="ECO:0000313" key="1">
    <source>
        <dbReference type="EMBL" id="GIH64131.1"/>
    </source>
</evidence>